<evidence type="ECO:0000313" key="1">
    <source>
        <dbReference type="EMBL" id="MBB5685963.1"/>
    </source>
</evidence>
<proteinExistence type="predicted"/>
<protein>
    <submittedName>
        <fullName evidence="1">Formylmethanofuran dehydrogenase subunit B</fullName>
    </submittedName>
</protein>
<accession>A0A7W9AI20</accession>
<dbReference type="AlphaFoldDB" id="A0A7W9AI20"/>
<gene>
    <name evidence="1" type="ORF">FHS49_001979</name>
</gene>
<keyword evidence="2" id="KW-1185">Reference proteome</keyword>
<name>A0A7W9AI20_9SPHN</name>
<dbReference type="RefSeq" id="WP_184017890.1">
    <property type="nucleotide sequence ID" value="NZ_JACIJC010000003.1"/>
</dbReference>
<comment type="caution">
    <text evidence="1">The sequence shown here is derived from an EMBL/GenBank/DDBJ whole genome shotgun (WGS) entry which is preliminary data.</text>
</comment>
<dbReference type="EMBL" id="JACIJC010000003">
    <property type="protein sequence ID" value="MBB5685963.1"/>
    <property type="molecule type" value="Genomic_DNA"/>
</dbReference>
<dbReference type="Proteomes" id="UP000549617">
    <property type="component" value="Unassembled WGS sequence"/>
</dbReference>
<evidence type="ECO:0000313" key="2">
    <source>
        <dbReference type="Proteomes" id="UP000549617"/>
    </source>
</evidence>
<sequence length="51" mass="5786">MREYDDLFGTNPQQAHPRSMRMQNMVDRPFLRSIFDAAADAIVAAPHDGQP</sequence>
<reference evidence="1 2" key="1">
    <citation type="submission" date="2020-08" db="EMBL/GenBank/DDBJ databases">
        <title>Genomic Encyclopedia of Type Strains, Phase IV (KMG-IV): sequencing the most valuable type-strain genomes for metagenomic binning, comparative biology and taxonomic classification.</title>
        <authorList>
            <person name="Goeker M."/>
        </authorList>
    </citation>
    <scope>NUCLEOTIDE SEQUENCE [LARGE SCALE GENOMIC DNA]</scope>
    <source>
        <strain evidence="1 2">DSM 25079</strain>
    </source>
</reference>
<organism evidence="1 2">
    <name type="scientific">Sphingobium boeckii</name>
    <dbReference type="NCBI Taxonomy" id="1082345"/>
    <lineage>
        <taxon>Bacteria</taxon>
        <taxon>Pseudomonadati</taxon>
        <taxon>Pseudomonadota</taxon>
        <taxon>Alphaproteobacteria</taxon>
        <taxon>Sphingomonadales</taxon>
        <taxon>Sphingomonadaceae</taxon>
        <taxon>Sphingobium</taxon>
    </lineage>
</organism>